<dbReference type="Proteomes" id="UP001605261">
    <property type="component" value="Unassembled WGS sequence"/>
</dbReference>
<reference evidence="1 2" key="1">
    <citation type="submission" date="2024-09" db="EMBL/GenBank/DDBJ databases">
        <authorList>
            <consortium name="All-Russian atlas of soil microorganisms"/>
            <consortium name="as a basis for the search for new antimicrobial producers and enzymes with unique properties"/>
            <person name="Sokolova E.A."/>
            <person name="Voronina E.N."/>
        </authorList>
    </citation>
    <scope>NUCLEOTIDE SEQUENCE [LARGE SCALE GENOMIC DNA]</scope>
    <source>
        <strain evidence="1 2">AF-22b-331.1</strain>
    </source>
</reference>
<organism evidence="1 2">
    <name type="scientific">Stenotrophomonas nematodicola</name>
    <dbReference type="NCBI Taxonomy" id="2656746"/>
    <lineage>
        <taxon>Bacteria</taxon>
        <taxon>Pseudomonadati</taxon>
        <taxon>Pseudomonadota</taxon>
        <taxon>Gammaproteobacteria</taxon>
        <taxon>Lysobacterales</taxon>
        <taxon>Lysobacteraceae</taxon>
        <taxon>Stenotrophomonas</taxon>
    </lineage>
</organism>
<dbReference type="Gene3D" id="1.25.40.10">
    <property type="entry name" value="Tetratricopeptide repeat domain"/>
    <property type="match status" value="1"/>
</dbReference>
<dbReference type="SUPFAM" id="SSF48452">
    <property type="entry name" value="TPR-like"/>
    <property type="match status" value="1"/>
</dbReference>
<comment type="caution">
    <text evidence="1">The sequence shown here is derived from an EMBL/GenBank/DDBJ whole genome shotgun (WGS) entry which is preliminary data.</text>
</comment>
<dbReference type="RefSeq" id="WP_259207829.1">
    <property type="nucleotide sequence ID" value="NZ_JBHGCJ010000015.1"/>
</dbReference>
<sequence length="216" mass="23439">MAVARHRLAGVMLAAGLMVGQVDMGMAAQPLPALQEFYFDQDAAAVPVVVVPGNGADLVEQLMKQRERGRKALDATVQLAGVAIAQGRPELGRSLYEEALGSAAATTATGRTVRWNYGWDLFRLGEVEPALAQWNSAQAGMRGNAAWVPPTYALALWTLGRKDEAVRWYAAAVRTEPQQWSDSSHYAALLPSWRDSERATLAEVQQAWAAQPPAWP</sequence>
<name>A0ABW7D1D9_9GAMM</name>
<gene>
    <name evidence="1" type="ORF">ACEU0G_000847</name>
</gene>
<evidence type="ECO:0000313" key="1">
    <source>
        <dbReference type="EMBL" id="MFG6110965.1"/>
    </source>
</evidence>
<dbReference type="InterPro" id="IPR011990">
    <property type="entry name" value="TPR-like_helical_dom_sf"/>
</dbReference>
<keyword evidence="2" id="KW-1185">Reference proteome</keyword>
<proteinExistence type="predicted"/>
<protein>
    <submittedName>
        <fullName evidence="1">Tetratricopeptide repeat protein</fullName>
    </submittedName>
</protein>
<dbReference type="EMBL" id="JBHGCJ010000015">
    <property type="protein sequence ID" value="MFG6110965.1"/>
    <property type="molecule type" value="Genomic_DNA"/>
</dbReference>
<evidence type="ECO:0000313" key="2">
    <source>
        <dbReference type="Proteomes" id="UP001605261"/>
    </source>
</evidence>
<accession>A0ABW7D1D9</accession>